<dbReference type="Proteomes" id="UP000283841">
    <property type="component" value="Unassembled WGS sequence"/>
</dbReference>
<sequence>MSIMADRTPDTSKGTKELESQLESCLQDLSLTNKRPDKDIPRPITKKGPTKPKKDAIADSWEDEIDSSGSETEKEKEETSTPLTPSAEGPLAPPPTPISPQTSATWTATGNAPYADAVPPAVPNSRAPGPPRVRPAKQTAVAARLIAGGLGIRAPKRTEEQRAYDRAVREQELKRRNREKEEAARAKEEEERAKSAVWDA</sequence>
<proteinExistence type="predicted"/>
<dbReference type="GeneID" id="39595995"/>
<organism evidence="2 3">
    <name type="scientific">Byssochlamys spectabilis</name>
    <name type="common">Paecilomyces variotii</name>
    <dbReference type="NCBI Taxonomy" id="264951"/>
    <lineage>
        <taxon>Eukaryota</taxon>
        <taxon>Fungi</taxon>
        <taxon>Dikarya</taxon>
        <taxon>Ascomycota</taxon>
        <taxon>Pezizomycotina</taxon>
        <taxon>Eurotiomycetes</taxon>
        <taxon>Eurotiomycetidae</taxon>
        <taxon>Eurotiales</taxon>
        <taxon>Thermoascaceae</taxon>
        <taxon>Paecilomyces</taxon>
    </lineage>
</organism>
<feature type="compositionally biased region" description="Polar residues" evidence="1">
    <location>
        <begin position="21"/>
        <end position="33"/>
    </location>
</feature>
<feature type="region of interest" description="Disordered" evidence="1">
    <location>
        <begin position="153"/>
        <end position="200"/>
    </location>
</feature>
<gene>
    <name evidence="2" type="ORF">C8Q69DRAFT_263118</name>
</gene>
<dbReference type="VEuPathDB" id="FungiDB:C8Q69DRAFT_263118"/>
<feature type="compositionally biased region" description="Basic and acidic residues" evidence="1">
    <location>
        <begin position="7"/>
        <end position="19"/>
    </location>
</feature>
<reference evidence="2 3" key="1">
    <citation type="journal article" date="2018" name="Front. Microbiol.">
        <title>Genomic and genetic insights into a cosmopolitan fungus, Paecilomyces variotii (Eurotiales).</title>
        <authorList>
            <person name="Urquhart A.S."/>
            <person name="Mondo S.J."/>
            <person name="Makela M.R."/>
            <person name="Hane J.K."/>
            <person name="Wiebenga A."/>
            <person name="He G."/>
            <person name="Mihaltcheva S."/>
            <person name="Pangilinan J."/>
            <person name="Lipzen A."/>
            <person name="Barry K."/>
            <person name="de Vries R.P."/>
            <person name="Grigoriev I.V."/>
            <person name="Idnurm A."/>
        </authorList>
    </citation>
    <scope>NUCLEOTIDE SEQUENCE [LARGE SCALE GENOMIC DNA]</scope>
    <source>
        <strain evidence="2 3">CBS 101075</strain>
    </source>
</reference>
<evidence type="ECO:0000313" key="2">
    <source>
        <dbReference type="EMBL" id="RWQ95686.1"/>
    </source>
</evidence>
<keyword evidence="3" id="KW-1185">Reference proteome</keyword>
<evidence type="ECO:0000313" key="3">
    <source>
        <dbReference type="Proteomes" id="UP000283841"/>
    </source>
</evidence>
<feature type="compositionally biased region" description="Basic and acidic residues" evidence="1">
    <location>
        <begin position="156"/>
        <end position="194"/>
    </location>
</feature>
<evidence type="ECO:0000256" key="1">
    <source>
        <dbReference type="SAM" id="MobiDB-lite"/>
    </source>
</evidence>
<evidence type="ECO:0008006" key="4">
    <source>
        <dbReference type="Google" id="ProtNLM"/>
    </source>
</evidence>
<dbReference type="AlphaFoldDB" id="A0A443HV34"/>
<accession>A0A443HV34</accession>
<comment type="caution">
    <text evidence="2">The sequence shown here is derived from an EMBL/GenBank/DDBJ whole genome shotgun (WGS) entry which is preliminary data.</text>
</comment>
<feature type="region of interest" description="Disordered" evidence="1">
    <location>
        <begin position="1"/>
        <end position="139"/>
    </location>
</feature>
<name>A0A443HV34_BYSSP</name>
<dbReference type="RefSeq" id="XP_028485331.1">
    <property type="nucleotide sequence ID" value="XM_028626718.1"/>
</dbReference>
<dbReference type="EMBL" id="RCNU01000005">
    <property type="protein sequence ID" value="RWQ95686.1"/>
    <property type="molecule type" value="Genomic_DNA"/>
</dbReference>
<feature type="compositionally biased region" description="Polar residues" evidence="1">
    <location>
        <begin position="99"/>
        <end position="110"/>
    </location>
</feature>
<protein>
    <recommendedName>
        <fullName evidence="4">Ubiquitin-like protein smt3</fullName>
    </recommendedName>
</protein>